<organism evidence="2 3">
    <name type="scientific">Orchesella dallaii</name>
    <dbReference type="NCBI Taxonomy" id="48710"/>
    <lineage>
        <taxon>Eukaryota</taxon>
        <taxon>Metazoa</taxon>
        <taxon>Ecdysozoa</taxon>
        <taxon>Arthropoda</taxon>
        <taxon>Hexapoda</taxon>
        <taxon>Collembola</taxon>
        <taxon>Entomobryomorpha</taxon>
        <taxon>Entomobryoidea</taxon>
        <taxon>Orchesellidae</taxon>
        <taxon>Orchesellinae</taxon>
        <taxon>Orchesella</taxon>
    </lineage>
</organism>
<keyword evidence="3" id="KW-1185">Reference proteome</keyword>
<feature type="region of interest" description="Disordered" evidence="1">
    <location>
        <begin position="1"/>
        <end position="27"/>
    </location>
</feature>
<feature type="region of interest" description="Disordered" evidence="1">
    <location>
        <begin position="44"/>
        <end position="104"/>
    </location>
</feature>
<evidence type="ECO:0000313" key="3">
    <source>
        <dbReference type="Proteomes" id="UP001642540"/>
    </source>
</evidence>
<accession>A0ABP1QFI5</accession>
<feature type="compositionally biased region" description="Low complexity" evidence="1">
    <location>
        <begin position="83"/>
        <end position="94"/>
    </location>
</feature>
<dbReference type="EMBL" id="CAXLJM020000028">
    <property type="protein sequence ID" value="CAL8097490.1"/>
    <property type="molecule type" value="Genomic_DNA"/>
</dbReference>
<evidence type="ECO:0000313" key="2">
    <source>
        <dbReference type="EMBL" id="CAL8097490.1"/>
    </source>
</evidence>
<protein>
    <submittedName>
        <fullName evidence="2">Uncharacterized protein</fullName>
    </submittedName>
</protein>
<sequence length="183" mass="20349">MSSKSKTKMVRKGLPEVKRETKGKRATPGIVIDTECKAYAMIIPPFLNRPQKKARRGRSSKSKTPVPPQVDPAKVDAKVGHDLPPALTPVTTTPSSRRGSFTRKRSEALGVLNKIENPTQVANSKGVVNEIKRPKRKRLVDEHEIAAENIPLEAVFPVLQFGLNKDMCPKKKRRLQGLMSPRN</sequence>
<comment type="caution">
    <text evidence="2">The sequence shown here is derived from an EMBL/GenBank/DDBJ whole genome shotgun (WGS) entry which is preliminary data.</text>
</comment>
<proteinExistence type="predicted"/>
<evidence type="ECO:0000256" key="1">
    <source>
        <dbReference type="SAM" id="MobiDB-lite"/>
    </source>
</evidence>
<reference evidence="2 3" key="1">
    <citation type="submission" date="2024-08" db="EMBL/GenBank/DDBJ databases">
        <authorList>
            <person name="Cucini C."/>
            <person name="Frati F."/>
        </authorList>
    </citation>
    <scope>NUCLEOTIDE SEQUENCE [LARGE SCALE GENOMIC DNA]</scope>
</reference>
<gene>
    <name evidence="2" type="ORF">ODALV1_LOCUS9657</name>
</gene>
<feature type="compositionally biased region" description="Basic residues" evidence="1">
    <location>
        <begin position="50"/>
        <end position="61"/>
    </location>
</feature>
<feature type="compositionally biased region" description="Basic residues" evidence="1">
    <location>
        <begin position="1"/>
        <end position="11"/>
    </location>
</feature>
<dbReference type="Proteomes" id="UP001642540">
    <property type="component" value="Unassembled WGS sequence"/>
</dbReference>
<name>A0ABP1QFI5_9HEXA</name>